<organism evidence="2 3">
    <name type="scientific">Luteolibacter arcticus</name>
    <dbReference type="NCBI Taxonomy" id="1581411"/>
    <lineage>
        <taxon>Bacteria</taxon>
        <taxon>Pseudomonadati</taxon>
        <taxon>Verrucomicrobiota</taxon>
        <taxon>Verrucomicrobiia</taxon>
        <taxon>Verrucomicrobiales</taxon>
        <taxon>Verrucomicrobiaceae</taxon>
        <taxon>Luteolibacter</taxon>
    </lineage>
</organism>
<proteinExistence type="predicted"/>
<keyword evidence="1" id="KW-1133">Transmembrane helix</keyword>
<evidence type="ECO:0000256" key="1">
    <source>
        <dbReference type="SAM" id="Phobius"/>
    </source>
</evidence>
<name>A0ABT3GH22_9BACT</name>
<dbReference type="Gene3D" id="3.40.50.2000">
    <property type="entry name" value="Glycogen Phosphorylase B"/>
    <property type="match status" value="1"/>
</dbReference>
<keyword evidence="3" id="KW-1185">Reference proteome</keyword>
<dbReference type="InterPro" id="IPR013969">
    <property type="entry name" value="Oligosacch_biosynth_Alg14"/>
</dbReference>
<dbReference type="RefSeq" id="WP_264486985.1">
    <property type="nucleotide sequence ID" value="NZ_JAPDDT010000003.1"/>
</dbReference>
<dbReference type="EMBL" id="JAPDDT010000003">
    <property type="protein sequence ID" value="MCW1922879.1"/>
    <property type="molecule type" value="Genomic_DNA"/>
</dbReference>
<feature type="transmembrane region" description="Helical" evidence="1">
    <location>
        <begin position="82"/>
        <end position="102"/>
    </location>
</feature>
<accession>A0ABT3GH22</accession>
<keyword evidence="1" id="KW-0472">Membrane</keyword>
<dbReference type="Proteomes" id="UP001320876">
    <property type="component" value="Unassembled WGS sequence"/>
</dbReference>
<comment type="caution">
    <text evidence="2">The sequence shown here is derived from an EMBL/GenBank/DDBJ whole genome shotgun (WGS) entry which is preliminary data.</text>
</comment>
<reference evidence="2 3" key="1">
    <citation type="submission" date="2022-10" db="EMBL/GenBank/DDBJ databases">
        <title>Luteolibacter arcticus strain CCTCC AB 2014275, whole genome shotgun sequencing project.</title>
        <authorList>
            <person name="Zhao G."/>
            <person name="Shen L."/>
        </authorList>
    </citation>
    <scope>NUCLEOTIDE SEQUENCE [LARGE SCALE GENOMIC DNA]</scope>
    <source>
        <strain evidence="2 3">CCTCC AB 2014275</strain>
    </source>
</reference>
<dbReference type="SUPFAM" id="SSF53756">
    <property type="entry name" value="UDP-Glycosyltransferase/glycogen phosphorylase"/>
    <property type="match status" value="1"/>
</dbReference>
<gene>
    <name evidence="2" type="ORF">OKA05_09980</name>
</gene>
<keyword evidence="1" id="KW-0812">Transmembrane</keyword>
<evidence type="ECO:0000313" key="2">
    <source>
        <dbReference type="EMBL" id="MCW1922879.1"/>
    </source>
</evidence>
<sequence length="152" mass="16759">MNRRKRVMAIASGGGHWVQLRRIMPALDGMDVFYVSLDPSLAADVPGHNYYTIRDVSRRDRFGILVVVSQLLRILFKERPKVVITTGSLPALIALVLAKYIFGAKTIWIDSIANAEKLSASGAKAGKIADLWLTQWPHLSGPDGPQHWGAVL</sequence>
<dbReference type="Pfam" id="PF08660">
    <property type="entry name" value="Alg14"/>
    <property type="match status" value="1"/>
</dbReference>
<protein>
    <recommendedName>
        <fullName evidence="4">UDP-N-acetylglucosamine--LPS N-acetylglucosamine transferase</fullName>
    </recommendedName>
</protein>
<evidence type="ECO:0000313" key="3">
    <source>
        <dbReference type="Proteomes" id="UP001320876"/>
    </source>
</evidence>
<evidence type="ECO:0008006" key="4">
    <source>
        <dbReference type="Google" id="ProtNLM"/>
    </source>
</evidence>